<sequence length="208" mass="23589">MANDLNFLIITIFTLSAVVTAYVTETVNLFYTRSVNDRDSSFRKYAVSKDHVNFITLGQEKDGKDKFFCTENTDYSDICQERFSFRYVNDTHVSFQIRNVTLPDAGLYDCHKYFSEVGVTKDPGYEHINLSVQEKPVVETKEINSTIVSRATSHHSELQDQHYVICGGVECRWDISAFLSHADGGNHSNSGLVLLDMGTLRGHFTVHD</sequence>
<keyword evidence="1" id="KW-0732">Signal</keyword>
<proteinExistence type="predicted"/>
<evidence type="ECO:0008006" key="4">
    <source>
        <dbReference type="Google" id="ProtNLM"/>
    </source>
</evidence>
<dbReference type="InterPro" id="IPR013783">
    <property type="entry name" value="Ig-like_fold"/>
</dbReference>
<feature type="signal peptide" evidence="1">
    <location>
        <begin position="1"/>
        <end position="21"/>
    </location>
</feature>
<name>A0A2B4R3F4_STYPI</name>
<dbReference type="Proteomes" id="UP000225706">
    <property type="component" value="Unassembled WGS sequence"/>
</dbReference>
<reference evidence="3" key="1">
    <citation type="journal article" date="2017" name="bioRxiv">
        <title>Comparative analysis of the genomes of Stylophora pistillata and Acropora digitifera provides evidence for extensive differences between species of corals.</title>
        <authorList>
            <person name="Voolstra C.R."/>
            <person name="Li Y."/>
            <person name="Liew Y.J."/>
            <person name="Baumgarten S."/>
            <person name="Zoccola D."/>
            <person name="Flot J.-F."/>
            <person name="Tambutte S."/>
            <person name="Allemand D."/>
            <person name="Aranda M."/>
        </authorList>
    </citation>
    <scope>NUCLEOTIDE SEQUENCE [LARGE SCALE GENOMIC DNA]</scope>
</reference>
<feature type="chain" id="PRO_5013061165" description="Immunoglobulin V-set domain-containing protein" evidence="1">
    <location>
        <begin position="22"/>
        <end position="208"/>
    </location>
</feature>
<dbReference type="Gene3D" id="2.60.40.10">
    <property type="entry name" value="Immunoglobulins"/>
    <property type="match status" value="1"/>
</dbReference>
<comment type="caution">
    <text evidence="2">The sequence shown here is derived from an EMBL/GenBank/DDBJ whole genome shotgun (WGS) entry which is preliminary data.</text>
</comment>
<dbReference type="SUPFAM" id="SSF48726">
    <property type="entry name" value="Immunoglobulin"/>
    <property type="match status" value="1"/>
</dbReference>
<dbReference type="EMBL" id="LSMT01002033">
    <property type="protein sequence ID" value="PFX11676.1"/>
    <property type="molecule type" value="Genomic_DNA"/>
</dbReference>
<keyword evidence="3" id="KW-1185">Reference proteome</keyword>
<evidence type="ECO:0000313" key="3">
    <source>
        <dbReference type="Proteomes" id="UP000225706"/>
    </source>
</evidence>
<dbReference type="InterPro" id="IPR036179">
    <property type="entry name" value="Ig-like_dom_sf"/>
</dbReference>
<gene>
    <name evidence="2" type="ORF">AWC38_SpisGene24504</name>
</gene>
<organism evidence="2 3">
    <name type="scientific">Stylophora pistillata</name>
    <name type="common">Smooth cauliflower coral</name>
    <dbReference type="NCBI Taxonomy" id="50429"/>
    <lineage>
        <taxon>Eukaryota</taxon>
        <taxon>Metazoa</taxon>
        <taxon>Cnidaria</taxon>
        <taxon>Anthozoa</taxon>
        <taxon>Hexacorallia</taxon>
        <taxon>Scleractinia</taxon>
        <taxon>Astrocoeniina</taxon>
        <taxon>Pocilloporidae</taxon>
        <taxon>Stylophora</taxon>
    </lineage>
</organism>
<dbReference type="AlphaFoldDB" id="A0A2B4R3F4"/>
<evidence type="ECO:0000313" key="2">
    <source>
        <dbReference type="EMBL" id="PFX11676.1"/>
    </source>
</evidence>
<protein>
    <recommendedName>
        <fullName evidence="4">Immunoglobulin V-set domain-containing protein</fullName>
    </recommendedName>
</protein>
<evidence type="ECO:0000256" key="1">
    <source>
        <dbReference type="SAM" id="SignalP"/>
    </source>
</evidence>
<accession>A0A2B4R3F4</accession>
<dbReference type="OrthoDB" id="6009846at2759"/>